<feature type="transmembrane region" description="Helical" evidence="1">
    <location>
        <begin position="92"/>
        <end position="113"/>
    </location>
</feature>
<dbReference type="KEGG" id="aswu:HUW51_24140"/>
<dbReference type="InterPro" id="IPR011990">
    <property type="entry name" value="TPR-like_helical_dom_sf"/>
</dbReference>
<dbReference type="SUPFAM" id="SSF48452">
    <property type="entry name" value="TPR-like"/>
    <property type="match status" value="1"/>
</dbReference>
<dbReference type="Proteomes" id="UP000515237">
    <property type="component" value="Chromosome"/>
</dbReference>
<evidence type="ECO:0000256" key="1">
    <source>
        <dbReference type="SAM" id="Phobius"/>
    </source>
</evidence>
<gene>
    <name evidence="2" type="ORF">HUW51_24140</name>
</gene>
<keyword evidence="3" id="KW-1185">Reference proteome</keyword>
<reference evidence="2 3" key="1">
    <citation type="journal article" date="2018" name="Int. J. Syst. Evol. Microbiol.">
        <title>Adhaeribacter swui sp. nov., isolated from wet mud.</title>
        <authorList>
            <person name="Kim D.U."/>
            <person name="Kim K.W."/>
            <person name="Kang M.S."/>
            <person name="Kim J.Y."/>
            <person name="Jang J.H."/>
            <person name="Kim M.K."/>
        </authorList>
    </citation>
    <scope>NUCLEOTIDE SEQUENCE [LARGE SCALE GENOMIC DNA]</scope>
    <source>
        <strain evidence="2 3">KCTC 52873</strain>
    </source>
</reference>
<keyword evidence="1" id="KW-1133">Transmembrane helix</keyword>
<dbReference type="AlphaFoldDB" id="A0A7G7GER3"/>
<protein>
    <submittedName>
        <fullName evidence="2">Uncharacterized protein</fullName>
    </submittedName>
</protein>
<proteinExistence type="predicted"/>
<dbReference type="Gene3D" id="1.25.40.10">
    <property type="entry name" value="Tetratricopeptide repeat domain"/>
    <property type="match status" value="1"/>
</dbReference>
<evidence type="ECO:0000313" key="3">
    <source>
        <dbReference type="Proteomes" id="UP000515237"/>
    </source>
</evidence>
<accession>A0A7G7GER3</accession>
<organism evidence="2 3">
    <name type="scientific">Adhaeribacter swui</name>
    <dbReference type="NCBI Taxonomy" id="2086471"/>
    <lineage>
        <taxon>Bacteria</taxon>
        <taxon>Pseudomonadati</taxon>
        <taxon>Bacteroidota</taxon>
        <taxon>Cytophagia</taxon>
        <taxon>Cytophagales</taxon>
        <taxon>Hymenobacteraceae</taxon>
        <taxon>Adhaeribacter</taxon>
    </lineage>
</organism>
<keyword evidence="1" id="KW-0812">Transmembrane</keyword>
<dbReference type="EMBL" id="CP055156">
    <property type="protein sequence ID" value="QNF35647.1"/>
    <property type="molecule type" value="Genomic_DNA"/>
</dbReference>
<sequence>MNTDYLEKIEAYLNNEMSPSDKKQFEADLTTDPELQSALQMYRTIDADMRGYEKYKLQNNALKSTLSNLNNKYFENEPQAVAKVVPLYSRNIFKILTAVAASAVLLLVTYFAFFRSTADVQYLANAYVKENLQHINQTVSVPEDTLQFGLAGRYTVKNPGLDSLEAGITAFNNQEFNSALRYFQGLLKTHPDDEAAKKYTGMVYLRTKAYDQALREFTELAHKQESSDNPGLFLQAVTLMLRNQPGDQHEAKQVLQQVVKTKAEGSQEAARWLEEF</sequence>
<dbReference type="RefSeq" id="WP_185272136.1">
    <property type="nucleotide sequence ID" value="NZ_CP055156.1"/>
</dbReference>
<keyword evidence="1" id="KW-0472">Membrane</keyword>
<name>A0A7G7GER3_9BACT</name>
<evidence type="ECO:0000313" key="2">
    <source>
        <dbReference type="EMBL" id="QNF35647.1"/>
    </source>
</evidence>